<dbReference type="InterPro" id="IPR011990">
    <property type="entry name" value="TPR-like_helical_dom_sf"/>
</dbReference>
<dbReference type="Pfam" id="PF13181">
    <property type="entry name" value="TPR_8"/>
    <property type="match status" value="1"/>
</dbReference>
<dbReference type="GO" id="GO:0016020">
    <property type="term" value="C:membrane"/>
    <property type="evidence" value="ECO:0007669"/>
    <property type="project" value="InterPro"/>
</dbReference>
<dbReference type="GO" id="GO:0047355">
    <property type="term" value="F:CDP-glycerol glycerophosphotransferase activity"/>
    <property type="evidence" value="ECO:0007669"/>
    <property type="project" value="InterPro"/>
</dbReference>
<dbReference type="AlphaFoldDB" id="A0A1H5WJP4"/>
<dbReference type="Gene3D" id="1.25.40.10">
    <property type="entry name" value="Tetratricopeptide repeat domain"/>
    <property type="match status" value="1"/>
</dbReference>
<dbReference type="SUPFAM" id="SSF48452">
    <property type="entry name" value="TPR-like"/>
    <property type="match status" value="1"/>
</dbReference>
<keyword evidence="1" id="KW-0808">Transferase</keyword>
<dbReference type="Gene3D" id="3.40.50.2000">
    <property type="entry name" value="Glycogen Phosphorylase B"/>
    <property type="match status" value="1"/>
</dbReference>
<gene>
    <name evidence="1" type="ORF">SAMN05660865_01493</name>
</gene>
<dbReference type="PANTHER" id="PTHR37316">
    <property type="entry name" value="TEICHOIC ACID GLYCEROL-PHOSPHATE PRIMASE"/>
    <property type="match status" value="1"/>
</dbReference>
<dbReference type="Pfam" id="PF04464">
    <property type="entry name" value="Glyphos_transf"/>
    <property type="match status" value="1"/>
</dbReference>
<name>A0A1H5WJP4_9CLOT</name>
<evidence type="ECO:0000313" key="1">
    <source>
        <dbReference type="EMBL" id="SEF99585.1"/>
    </source>
</evidence>
<organism evidence="1 2">
    <name type="scientific">Caloramator fervidus</name>
    <dbReference type="NCBI Taxonomy" id="29344"/>
    <lineage>
        <taxon>Bacteria</taxon>
        <taxon>Bacillati</taxon>
        <taxon>Bacillota</taxon>
        <taxon>Clostridia</taxon>
        <taxon>Eubacteriales</taxon>
        <taxon>Clostridiaceae</taxon>
        <taxon>Caloramator</taxon>
    </lineage>
</organism>
<sequence length="1223" mass="143812">MTIQMNEYKKKLKENVKILIENNFLKEAKEIISQYEKIVENDIEIFSMKGVIYLLEGDFIEAEKILIDGLLIDITNFDLLYNMAYLYQLMGKNELAIEFYKQALINTNNEFYVNEVYNRLNELRVKISKTNVTDNKKSIKYYCYARKLEIEGIKSDAAIYYGLAYKYSTNFKLRSILESLYKNEKVLYDIFNVAAKLSKRKFIILSSCGWSGIYQRMHHIARALAKFEHEVLYVTPASRVSVNDPIISASDLTKYSLKYYKEVDNVKIFTPLIAVYNENEIASNYVDLVQTLLNLSDNSNKAVIITYMPYQSEIIKLLKGEFIHIYECVDDHLDLEYVFWGNKKDVIWEQELMDNAYAITTTSIALFLQRSIIEGRKNVYLSRNAVNEGDFICNDDFEEPEDLKNIPKPRIVYSGAIYDWFDKDLFYEVVKSNPDKSFVIIGFGNDKILNEECKNLYILGPKKHNELKKYLKHMDIGIIPFKADIDIVINCDAIKHYEYIASGLPVITTYMPEAAMGKPYTFLVNTKQEFNRAIESCLKLKVDKKRIEEFIYENSWNARAGLICKIIDKEISEDERINELKKIGDLIIGVTRKYDNAIFYTLKAIYLSLQDNTKFEQIMRQLFCNNRIKFIEKNYIIALLRNKNLLDLYKVIKNSHFVRDELKEEVEYCLKNNFIDNLYVLGNISINNLREALRLTKNLKNKEFGKIYEIYINYLLGSKLNIKDIEYNNTSIFSPILNYIKISKETTEYYEYYLSDLFDLVSESVINELIKNGIQIKGKIRDKLNKITEGYTIQDILEKQKYKKIRVLVPYDINYVNQIKTLAQYGLKDCYVFLDSNNQLKLIYIDENLMLHLKNEEYKRTITINKFNAADGNTHALIKYMPIEYRKKYKINLITGKDVWNIENIVKVPLISLVTISGFSTFLYFYPKLTYNIELGHGNVILKACGLMDKTDKNSGGNPKIYENVDYVCVSSHFNMIQLSSFYAIPENKFRITGSPRTDLLILEDARSNLERLLGLKLKNKKVIFNLPTFHIFEAVNRIEGLPEINDAIKLPHFDYELFDEFLEKNDLICVSKVHHGEEVKITEKVKYRKFKNIYFFNNEDLERFNINLYEILGAGDILITDYSSVYGDYLFMNKPIIFVNYDIEEYRKNRGLALEPYDFWTAGPKVSNQNDLHKEIINYINNPNYYKEEREKFQKLFFKYIDDRSTDRVWKMIDEIFEKIIT</sequence>
<dbReference type="PANTHER" id="PTHR37316:SF3">
    <property type="entry name" value="TEICHOIC ACID GLYCEROL-PHOSPHATE TRANSFERASE"/>
    <property type="match status" value="1"/>
</dbReference>
<dbReference type="Gene3D" id="3.40.50.12580">
    <property type="match status" value="1"/>
</dbReference>
<dbReference type="RefSeq" id="WP_103896431.1">
    <property type="nucleotide sequence ID" value="NZ_FNUK01000020.1"/>
</dbReference>
<proteinExistence type="predicted"/>
<evidence type="ECO:0000313" key="2">
    <source>
        <dbReference type="Proteomes" id="UP000242850"/>
    </source>
</evidence>
<dbReference type="InterPro" id="IPR007554">
    <property type="entry name" value="Glycerophosphate_synth"/>
</dbReference>
<accession>A0A1H5WJP4</accession>
<dbReference type="OrthoDB" id="9816564at2"/>
<dbReference type="EMBL" id="FNUK01000020">
    <property type="protein sequence ID" value="SEF99585.1"/>
    <property type="molecule type" value="Genomic_DNA"/>
</dbReference>
<dbReference type="Proteomes" id="UP000242850">
    <property type="component" value="Unassembled WGS sequence"/>
</dbReference>
<dbReference type="SMART" id="SM00028">
    <property type="entry name" value="TPR"/>
    <property type="match status" value="2"/>
</dbReference>
<dbReference type="InterPro" id="IPR019734">
    <property type="entry name" value="TPR_rpt"/>
</dbReference>
<dbReference type="InterPro" id="IPR043148">
    <property type="entry name" value="TagF_C"/>
</dbReference>
<keyword evidence="2" id="KW-1185">Reference proteome</keyword>
<protein>
    <submittedName>
        <fullName evidence="1">CDP-glycerol glycerophosphotransferase, TagB/SpsB family</fullName>
    </submittedName>
</protein>
<dbReference type="InterPro" id="IPR051612">
    <property type="entry name" value="Teichoic_Acid_Biosynth"/>
</dbReference>
<dbReference type="Pfam" id="PF13692">
    <property type="entry name" value="Glyco_trans_1_4"/>
    <property type="match status" value="1"/>
</dbReference>
<reference evidence="2" key="1">
    <citation type="submission" date="2016-10" db="EMBL/GenBank/DDBJ databases">
        <authorList>
            <person name="Varghese N."/>
            <person name="Submissions S."/>
        </authorList>
    </citation>
    <scope>NUCLEOTIDE SEQUENCE [LARGE SCALE GENOMIC DNA]</scope>
    <source>
        <strain evidence="2">DSM 5463</strain>
    </source>
</reference>
<dbReference type="SUPFAM" id="SSF53756">
    <property type="entry name" value="UDP-Glycosyltransferase/glycogen phosphorylase"/>
    <property type="match status" value="2"/>
</dbReference>